<dbReference type="Proteomes" id="UP000825679">
    <property type="component" value="Chromosome"/>
</dbReference>
<accession>A0ABX8Z8P5</accession>
<evidence type="ECO:0000313" key="4">
    <source>
        <dbReference type="Proteomes" id="UP000825679"/>
    </source>
</evidence>
<dbReference type="Pfam" id="PF09299">
    <property type="entry name" value="Mu-transpos_C"/>
    <property type="match status" value="1"/>
</dbReference>
<feature type="compositionally biased region" description="Basic and acidic residues" evidence="1">
    <location>
        <begin position="639"/>
        <end position="670"/>
    </location>
</feature>
<dbReference type="EMBL" id="CP081150">
    <property type="protein sequence ID" value="QZA77468.1"/>
    <property type="molecule type" value="Genomic_DNA"/>
</dbReference>
<sequence>MSNQIRLGENALVCYEGENWRILHIQSFDRVLAARVRDGRPEFLSVEKLLPPITASASDSDSIVDEGDNSSPNQISMPQSNARIIRQLPPESELSPEQIQERQVAVEEFQLLLAIQQAARSERKNLIQQLCERFGYNEATAYRRLQIVKTHGVADALLRSVRSDVGKNRVKAEVIDLIQEHLKTHRFIPTPKTVPAILQLINGVCRKNGWQQISLSTLRKFEREVPLKQKLEAQGQKKKAADAFRTKAGHLPNKDYPLAIIQVDHTPLQICLVDEIDRLPIGDPWLTLVIDAYSRMVLGFCLTFDPPSTLSTGLALAHAFLPKEDYLRAQGVHGEWPCWGFPDLILVDNAAELNGRMMHGARQRYRFTLRDRPVGAPNFGGHVESAFRTFMYEFKSVPGTKFSNPVERGEYDSEGRSIFTIAEFESFFTEFLVNDYHLREHSGDGMEGKSPLLKWRQGVFEGDIMPPTGLPDRPSDPLSLRISLMPFERRTVRNGVINILAEEYHSGALTLISDAVDLTKTLEDRKFEVRYDPRNISKVWLYFVPNSNYIEVPFADLRKSPISLWERDARKRSRGNPTEQFLDQRYESQLRREDMKESAAKRTKRQRLEGDKARRRAQEALVQPAPPISKAQAKTPGKQKIDPDRLKALRDKVRAADPFSLKKEDSDDDR</sequence>
<name>A0ABX8Z8P5_9NEIS</name>
<dbReference type="SUPFAM" id="SSF53098">
    <property type="entry name" value="Ribonuclease H-like"/>
    <property type="match status" value="1"/>
</dbReference>
<gene>
    <name evidence="3" type="ORF">K4H28_14465</name>
</gene>
<keyword evidence="4" id="KW-1185">Reference proteome</keyword>
<feature type="domain" description="Integrase catalytic" evidence="2">
    <location>
        <begin position="253"/>
        <end position="459"/>
    </location>
</feature>
<feature type="compositionally biased region" description="Polar residues" evidence="1">
    <location>
        <begin position="69"/>
        <end position="79"/>
    </location>
</feature>
<reference evidence="3 4" key="1">
    <citation type="submission" date="2021-08" db="EMBL/GenBank/DDBJ databases">
        <title>complete genome sequencing of Deefgea sp. D25.</title>
        <authorList>
            <person name="Bae J.-W."/>
            <person name="Gim D.-H."/>
        </authorList>
    </citation>
    <scope>NUCLEOTIDE SEQUENCE [LARGE SCALE GENOMIC DNA]</scope>
    <source>
        <strain evidence="3 4">D25</strain>
    </source>
</reference>
<organism evidence="3 4">
    <name type="scientific">Deefgea tanakiae</name>
    <dbReference type="NCBI Taxonomy" id="2865840"/>
    <lineage>
        <taxon>Bacteria</taxon>
        <taxon>Pseudomonadati</taxon>
        <taxon>Pseudomonadota</taxon>
        <taxon>Betaproteobacteria</taxon>
        <taxon>Neisseriales</taxon>
        <taxon>Chitinibacteraceae</taxon>
        <taxon>Deefgea</taxon>
    </lineage>
</organism>
<proteinExistence type="predicted"/>
<dbReference type="InterPro" id="IPR036397">
    <property type="entry name" value="RNaseH_sf"/>
</dbReference>
<dbReference type="Gene3D" id="3.30.420.10">
    <property type="entry name" value="Ribonuclease H-like superfamily/Ribonuclease H"/>
    <property type="match status" value="1"/>
</dbReference>
<protein>
    <submittedName>
        <fullName evidence="3">Mu transposase C-terminal domain-containing protein</fullName>
    </submittedName>
</protein>
<feature type="region of interest" description="Disordered" evidence="1">
    <location>
        <begin position="56"/>
        <end position="79"/>
    </location>
</feature>
<dbReference type="InterPro" id="IPR015378">
    <property type="entry name" value="Transposase-like_Mu_C"/>
</dbReference>
<evidence type="ECO:0000259" key="2">
    <source>
        <dbReference type="PROSITE" id="PS50994"/>
    </source>
</evidence>
<dbReference type="InterPro" id="IPR012337">
    <property type="entry name" value="RNaseH-like_sf"/>
</dbReference>
<feature type="compositionally biased region" description="Basic and acidic residues" evidence="1">
    <location>
        <begin position="589"/>
        <end position="618"/>
    </location>
</feature>
<evidence type="ECO:0000313" key="3">
    <source>
        <dbReference type="EMBL" id="QZA77468.1"/>
    </source>
</evidence>
<feature type="region of interest" description="Disordered" evidence="1">
    <location>
        <begin position="589"/>
        <end position="670"/>
    </location>
</feature>
<dbReference type="RefSeq" id="WP_221005849.1">
    <property type="nucleotide sequence ID" value="NZ_CP081150.1"/>
</dbReference>
<dbReference type="InterPro" id="IPR001584">
    <property type="entry name" value="Integrase_cat-core"/>
</dbReference>
<evidence type="ECO:0000256" key="1">
    <source>
        <dbReference type="SAM" id="MobiDB-lite"/>
    </source>
</evidence>
<dbReference type="PROSITE" id="PS50994">
    <property type="entry name" value="INTEGRASE"/>
    <property type="match status" value="1"/>
</dbReference>